<keyword evidence="3" id="KW-1185">Reference proteome</keyword>
<keyword evidence="1" id="KW-1133">Transmembrane helix</keyword>
<reference evidence="2 3" key="1">
    <citation type="submission" date="2015-12" db="EMBL/GenBank/DDBJ databases">
        <title>The genome of Folsomia candida.</title>
        <authorList>
            <person name="Faddeeva A."/>
            <person name="Derks M.F."/>
            <person name="Anvar Y."/>
            <person name="Smit S."/>
            <person name="Van Straalen N."/>
            <person name="Roelofs D."/>
        </authorList>
    </citation>
    <scope>NUCLEOTIDE SEQUENCE [LARGE SCALE GENOMIC DNA]</scope>
    <source>
        <strain evidence="2 3">VU population</strain>
        <tissue evidence="2">Whole body</tissue>
    </source>
</reference>
<feature type="transmembrane region" description="Helical" evidence="1">
    <location>
        <begin position="303"/>
        <end position="323"/>
    </location>
</feature>
<comment type="caution">
    <text evidence="2">The sequence shown here is derived from an EMBL/GenBank/DDBJ whole genome shotgun (WGS) entry which is preliminary data.</text>
</comment>
<dbReference type="EMBL" id="LNIX01000013">
    <property type="protein sequence ID" value="OXA47560.1"/>
    <property type="molecule type" value="Genomic_DNA"/>
</dbReference>
<keyword evidence="1" id="KW-0472">Membrane</keyword>
<dbReference type="AlphaFoldDB" id="A0A226DR69"/>
<feature type="transmembrane region" description="Helical" evidence="1">
    <location>
        <begin position="105"/>
        <end position="133"/>
    </location>
</feature>
<dbReference type="Proteomes" id="UP000198287">
    <property type="component" value="Unassembled WGS sequence"/>
</dbReference>
<protein>
    <submittedName>
        <fullName evidence="2">Uncharacterized protein</fullName>
    </submittedName>
</protein>
<evidence type="ECO:0000256" key="1">
    <source>
        <dbReference type="SAM" id="Phobius"/>
    </source>
</evidence>
<proteinExistence type="predicted"/>
<feature type="transmembrane region" description="Helical" evidence="1">
    <location>
        <begin position="66"/>
        <end position="85"/>
    </location>
</feature>
<accession>A0A226DR69</accession>
<organism evidence="2 3">
    <name type="scientific">Folsomia candida</name>
    <name type="common">Springtail</name>
    <dbReference type="NCBI Taxonomy" id="158441"/>
    <lineage>
        <taxon>Eukaryota</taxon>
        <taxon>Metazoa</taxon>
        <taxon>Ecdysozoa</taxon>
        <taxon>Arthropoda</taxon>
        <taxon>Hexapoda</taxon>
        <taxon>Collembola</taxon>
        <taxon>Entomobryomorpha</taxon>
        <taxon>Isotomoidea</taxon>
        <taxon>Isotomidae</taxon>
        <taxon>Proisotominae</taxon>
        <taxon>Folsomia</taxon>
    </lineage>
</organism>
<feature type="transmembrane region" description="Helical" evidence="1">
    <location>
        <begin position="154"/>
        <end position="181"/>
    </location>
</feature>
<feature type="transmembrane region" description="Helical" evidence="1">
    <location>
        <begin position="277"/>
        <end position="297"/>
    </location>
</feature>
<sequence length="396" mass="45695">MIHKSEQLRLNFTSLRNYITNCPFTSVDAIRHFAIFSEAFLYPQHVTWNRLSWRATPTRKVKLVRWYLLSLLITMAAACSLYIAIQQVLRFQKDPEIKVRAASMGLLQICLNSFITVQAVSMINTVNEFCFLLNNVRKMRERAHQENGYLEPKLIGLILNFLMIPSIIGAPIGASVFPLLVDNVDPTYFWFRDISFFSNHRRLTIILRVVIIYLTFLHGNVILNVTVITCGNIALMFYACLETLTRCGRNHKFGTKLHTYRQLQILMTITNHTLQHLMAFGLLVAFIGFVIMGYVVVKLFHVMPIAMTLFLSVISVLCFVAIVDTMLPIAIRGTLLSGEFIRKWGMQSLRRWERKELKSCRILRLRVGSYTTLTKGFLTNFVARTFYDTVNLIIFV</sequence>
<gene>
    <name evidence="2" type="ORF">Fcan01_17678</name>
</gene>
<evidence type="ECO:0000313" key="3">
    <source>
        <dbReference type="Proteomes" id="UP000198287"/>
    </source>
</evidence>
<name>A0A226DR69_FOLCA</name>
<keyword evidence="1" id="KW-0812">Transmembrane</keyword>
<evidence type="ECO:0000313" key="2">
    <source>
        <dbReference type="EMBL" id="OXA47560.1"/>
    </source>
</evidence>